<keyword evidence="3" id="KW-1185">Reference proteome</keyword>
<dbReference type="EMBL" id="KV417523">
    <property type="protein sequence ID" value="KZP24937.1"/>
    <property type="molecule type" value="Genomic_DNA"/>
</dbReference>
<evidence type="ECO:0000313" key="3">
    <source>
        <dbReference type="Proteomes" id="UP000076532"/>
    </source>
</evidence>
<evidence type="ECO:0000256" key="1">
    <source>
        <dbReference type="SAM" id="Phobius"/>
    </source>
</evidence>
<reference evidence="2 3" key="1">
    <citation type="journal article" date="2016" name="Mol. Biol. Evol.">
        <title>Comparative Genomics of Early-Diverging Mushroom-Forming Fungi Provides Insights into the Origins of Lignocellulose Decay Capabilities.</title>
        <authorList>
            <person name="Nagy L.G."/>
            <person name="Riley R."/>
            <person name="Tritt A."/>
            <person name="Adam C."/>
            <person name="Daum C."/>
            <person name="Floudas D."/>
            <person name="Sun H."/>
            <person name="Yadav J.S."/>
            <person name="Pangilinan J."/>
            <person name="Larsson K.H."/>
            <person name="Matsuura K."/>
            <person name="Barry K."/>
            <person name="Labutti K."/>
            <person name="Kuo R."/>
            <person name="Ohm R.A."/>
            <person name="Bhattacharya S.S."/>
            <person name="Shirouzu T."/>
            <person name="Yoshinaga Y."/>
            <person name="Martin F.M."/>
            <person name="Grigoriev I.V."/>
            <person name="Hibbett D.S."/>
        </authorList>
    </citation>
    <scope>NUCLEOTIDE SEQUENCE [LARGE SCALE GENOMIC DNA]</scope>
    <source>
        <strain evidence="2 3">CBS 109695</strain>
    </source>
</reference>
<sequence length="655" mass="72162">MSSVDDETKAEPGAEHEAPTYEPRTLAWLKLSASIVVAVAFMIAGVALSRSKNRVAGSGTVHSIIPILSSSQGSYYYGPEVMSAVFTIIATVATEAVGSVHSTALRSTLIDEYRRLLRDPSTPLPPNAKHRFEFNSNSRLFAASNKPGWANPNGRLMNALMALLLVISYAAGALIITELEILEGPNFSITKNGTGLAAPPIIVFGLSLFLQGIISLFAAGLCGPHWLDNTDMLATTKKQIDDGIIVPRPHRCMRNVLQGESTIPYPLEPSARQPSAWSANPTVKKAAIVMWGLIPVYTIWGAIIYALSVYVSTRSSKSGDIQTVGVGIEKLTQFSWAYVPNLNTQAFGVAYLTNHAKESATLPSATWPSIFLAFMAIQSGLTLALHYCEAIINSTRDEHVWRRAMGDTGVSTSEKMLLRVAWDVVSSNWKIVCNLVTKLFRPTPNTTQDEHVRRQAASWLRVDISLQRLLKVVSRVVSSNWRSAFLLGTKFFCHWLLAQSFQVTGVFARSVSGASTVSYFLGIEVLARCAQLWYLSAALVVFATITTLIANYKPRGPQPAAYGHFQTLADLIDEWHPVVYWGDKSNQNNVFHAGTSNQRLPQVQMGRMYGGELDPKWPSTANMQSYLHWRYIRFFREGVPMCYLAVALVAENEHT</sequence>
<keyword evidence="1" id="KW-0812">Transmembrane</keyword>
<feature type="transmembrane region" description="Helical" evidence="1">
    <location>
        <begin position="27"/>
        <end position="48"/>
    </location>
</feature>
<feature type="transmembrane region" description="Helical" evidence="1">
    <location>
        <begin position="196"/>
        <end position="222"/>
    </location>
</feature>
<proteinExistence type="predicted"/>
<dbReference type="AlphaFoldDB" id="A0A166NF01"/>
<keyword evidence="1" id="KW-0472">Membrane</keyword>
<evidence type="ECO:0000313" key="2">
    <source>
        <dbReference type="EMBL" id="KZP24937.1"/>
    </source>
</evidence>
<dbReference type="Proteomes" id="UP000076532">
    <property type="component" value="Unassembled WGS sequence"/>
</dbReference>
<feature type="transmembrane region" description="Helical" evidence="1">
    <location>
        <begin position="156"/>
        <end position="176"/>
    </location>
</feature>
<name>A0A166NF01_9AGAM</name>
<dbReference type="STRING" id="436010.A0A166NF01"/>
<feature type="transmembrane region" description="Helical" evidence="1">
    <location>
        <begin position="288"/>
        <end position="311"/>
    </location>
</feature>
<gene>
    <name evidence="2" type="ORF">FIBSPDRAFT_929515</name>
</gene>
<protein>
    <submittedName>
        <fullName evidence="2">Uncharacterized protein</fullName>
    </submittedName>
</protein>
<feature type="transmembrane region" description="Helical" evidence="1">
    <location>
        <begin position="532"/>
        <end position="552"/>
    </location>
</feature>
<organism evidence="2 3">
    <name type="scientific">Athelia psychrophila</name>
    <dbReference type="NCBI Taxonomy" id="1759441"/>
    <lineage>
        <taxon>Eukaryota</taxon>
        <taxon>Fungi</taxon>
        <taxon>Dikarya</taxon>
        <taxon>Basidiomycota</taxon>
        <taxon>Agaricomycotina</taxon>
        <taxon>Agaricomycetes</taxon>
        <taxon>Agaricomycetidae</taxon>
        <taxon>Atheliales</taxon>
        <taxon>Atheliaceae</taxon>
        <taxon>Athelia</taxon>
    </lineage>
</organism>
<keyword evidence="1" id="KW-1133">Transmembrane helix</keyword>
<accession>A0A166NF01</accession>
<dbReference type="OrthoDB" id="2688021at2759"/>